<sequence length="110" mass="12433">MTPLFLDPGLLRKRVSLQAADLVSDGSGGTVPNWREVAEVSVRVEPVSVQAAERFERREATITHRVICRARDDVDRGMSFVLGNRRLVVVSVHDPDESRRYLVCRCQEEV</sequence>
<dbReference type="EMBL" id="VZDO01000007">
    <property type="protein sequence ID" value="KAB0679950.1"/>
    <property type="molecule type" value="Genomic_DNA"/>
</dbReference>
<dbReference type="Pfam" id="PF05521">
    <property type="entry name" value="Phage_HCP"/>
    <property type="match status" value="1"/>
</dbReference>
<keyword evidence="2" id="KW-1185">Reference proteome</keyword>
<organism evidence="1 2">
    <name type="scientific">Plantimonas leprariae</name>
    <dbReference type="NCBI Taxonomy" id="2615207"/>
    <lineage>
        <taxon>Bacteria</taxon>
        <taxon>Pseudomonadati</taxon>
        <taxon>Pseudomonadota</taxon>
        <taxon>Alphaproteobacteria</taxon>
        <taxon>Hyphomicrobiales</taxon>
        <taxon>Aurantimonadaceae</taxon>
        <taxon>Plantimonas</taxon>
    </lineage>
</organism>
<gene>
    <name evidence="1" type="ORF">F6X38_10270</name>
</gene>
<name>A0A7V7TWL3_9HYPH</name>
<dbReference type="NCBIfam" id="TIGR01563">
    <property type="entry name" value="gp16_SPP1"/>
    <property type="match status" value="1"/>
</dbReference>
<dbReference type="Gene3D" id="2.40.10.270">
    <property type="entry name" value="Bacteriophage SPP1 head-tail adaptor protein"/>
    <property type="match status" value="1"/>
</dbReference>
<dbReference type="InterPro" id="IPR008767">
    <property type="entry name" value="Phage_SPP1_head-tail_adaptor"/>
</dbReference>
<accession>A0A7V7TWL3</accession>
<evidence type="ECO:0000313" key="1">
    <source>
        <dbReference type="EMBL" id="KAB0679950.1"/>
    </source>
</evidence>
<dbReference type="AlphaFoldDB" id="A0A7V7TWL3"/>
<proteinExistence type="predicted"/>
<dbReference type="RefSeq" id="WP_150969641.1">
    <property type="nucleotide sequence ID" value="NZ_VZDO01000007.1"/>
</dbReference>
<evidence type="ECO:0000313" key="2">
    <source>
        <dbReference type="Proteomes" id="UP000432089"/>
    </source>
</evidence>
<dbReference type="InterPro" id="IPR038666">
    <property type="entry name" value="SSP1_head-tail_sf"/>
</dbReference>
<reference evidence="1 2" key="1">
    <citation type="submission" date="2019-09" db="EMBL/GenBank/DDBJ databases">
        <title>YIM 132180 draft genome.</title>
        <authorList>
            <person name="Zhang K."/>
        </authorList>
    </citation>
    <scope>NUCLEOTIDE SEQUENCE [LARGE SCALE GENOMIC DNA]</scope>
    <source>
        <strain evidence="1 2">YIM 132180</strain>
    </source>
</reference>
<comment type="caution">
    <text evidence="1">The sequence shown here is derived from an EMBL/GenBank/DDBJ whole genome shotgun (WGS) entry which is preliminary data.</text>
</comment>
<protein>
    <submittedName>
        <fullName evidence="1">Phage head closure protein</fullName>
    </submittedName>
</protein>
<dbReference type="Proteomes" id="UP000432089">
    <property type="component" value="Unassembled WGS sequence"/>
</dbReference>